<proteinExistence type="predicted"/>
<gene>
    <name evidence="7" type="ORF">R2X38_09720</name>
</gene>
<evidence type="ECO:0000256" key="3">
    <source>
        <dbReference type="ARBA" id="ARBA00022692"/>
    </source>
</evidence>
<evidence type="ECO:0000313" key="8">
    <source>
        <dbReference type="Proteomes" id="UP001186452"/>
    </source>
</evidence>
<sequence>MDVGLVGVFITVAVAHFLALLSPGPDFVLVVKSAIRNKGKNAIGVAFGIALANAVYIGLCLIGVGSILAASVHIMIVLKVVGGLFLIYLAYHALKARKASYVNLDSELKSVPKHSGSFVYELVTGFMSGVLNPKNLLFYLSLFTVVLTNEVSFGFKLGLGIWMTLVVFLWDAAIIFLLSTHSVRKRFTKAAYYIDKVTGAILGLIGVSIVKSAIVR</sequence>
<evidence type="ECO:0000256" key="6">
    <source>
        <dbReference type="SAM" id="Phobius"/>
    </source>
</evidence>
<comment type="subcellular location">
    <subcellularLocation>
        <location evidence="1">Cell membrane</location>
        <topology evidence="1">Multi-pass membrane protein</topology>
    </subcellularLocation>
</comment>
<dbReference type="PANTHER" id="PTHR30086:SF17">
    <property type="entry name" value="LYSE FAMILY TRANSLOCATOR"/>
    <property type="match status" value="1"/>
</dbReference>
<dbReference type="EMBL" id="JAWJZI010000003">
    <property type="protein sequence ID" value="MDV5169273.1"/>
    <property type="molecule type" value="Genomic_DNA"/>
</dbReference>
<evidence type="ECO:0000256" key="5">
    <source>
        <dbReference type="ARBA" id="ARBA00023136"/>
    </source>
</evidence>
<dbReference type="PANTHER" id="PTHR30086">
    <property type="entry name" value="ARGININE EXPORTER PROTEIN ARGO"/>
    <property type="match status" value="1"/>
</dbReference>
<dbReference type="Proteomes" id="UP001186452">
    <property type="component" value="Unassembled WGS sequence"/>
</dbReference>
<feature type="transmembrane region" description="Helical" evidence="6">
    <location>
        <begin position="70"/>
        <end position="91"/>
    </location>
</feature>
<feature type="transmembrane region" description="Helical" evidence="6">
    <location>
        <begin position="190"/>
        <end position="210"/>
    </location>
</feature>
<accession>A0ABU3ZH81</accession>
<reference evidence="7 8" key="1">
    <citation type="submission" date="2023-10" db="EMBL/GenBank/DDBJ databases">
        <title>Marine bacteria isolated from horseshoe crab.</title>
        <authorList>
            <person name="Cheng T.H."/>
        </authorList>
    </citation>
    <scope>NUCLEOTIDE SEQUENCE [LARGE SCALE GENOMIC DNA]</scope>
    <source>
        <strain evidence="7 8">HSC6</strain>
    </source>
</reference>
<protein>
    <submittedName>
        <fullName evidence="7">LysE family transporter</fullName>
    </submittedName>
</protein>
<organism evidence="7 8">
    <name type="scientific">Photobacterium rosenbergii</name>
    <dbReference type="NCBI Taxonomy" id="294936"/>
    <lineage>
        <taxon>Bacteria</taxon>
        <taxon>Pseudomonadati</taxon>
        <taxon>Pseudomonadota</taxon>
        <taxon>Gammaproteobacteria</taxon>
        <taxon>Vibrionales</taxon>
        <taxon>Vibrionaceae</taxon>
        <taxon>Photobacterium</taxon>
    </lineage>
</organism>
<feature type="transmembrane region" description="Helical" evidence="6">
    <location>
        <begin position="6"/>
        <end position="31"/>
    </location>
</feature>
<keyword evidence="8" id="KW-1185">Reference proteome</keyword>
<feature type="transmembrane region" description="Helical" evidence="6">
    <location>
        <begin position="136"/>
        <end position="155"/>
    </location>
</feature>
<keyword evidence="5 6" id="KW-0472">Membrane</keyword>
<dbReference type="RefSeq" id="WP_317522027.1">
    <property type="nucleotide sequence ID" value="NZ_JAWJZI010000003.1"/>
</dbReference>
<feature type="transmembrane region" description="Helical" evidence="6">
    <location>
        <begin position="43"/>
        <end position="64"/>
    </location>
</feature>
<dbReference type="InterPro" id="IPR001123">
    <property type="entry name" value="LeuE-type"/>
</dbReference>
<evidence type="ECO:0000256" key="2">
    <source>
        <dbReference type="ARBA" id="ARBA00022475"/>
    </source>
</evidence>
<keyword evidence="3 6" id="KW-0812">Transmembrane</keyword>
<evidence type="ECO:0000256" key="4">
    <source>
        <dbReference type="ARBA" id="ARBA00022989"/>
    </source>
</evidence>
<evidence type="ECO:0000313" key="7">
    <source>
        <dbReference type="EMBL" id="MDV5169273.1"/>
    </source>
</evidence>
<comment type="caution">
    <text evidence="7">The sequence shown here is derived from an EMBL/GenBank/DDBJ whole genome shotgun (WGS) entry which is preliminary data.</text>
</comment>
<dbReference type="Pfam" id="PF01810">
    <property type="entry name" value="LysE"/>
    <property type="match status" value="1"/>
</dbReference>
<feature type="transmembrane region" description="Helical" evidence="6">
    <location>
        <begin position="161"/>
        <end position="178"/>
    </location>
</feature>
<evidence type="ECO:0000256" key="1">
    <source>
        <dbReference type="ARBA" id="ARBA00004651"/>
    </source>
</evidence>
<keyword evidence="2" id="KW-1003">Cell membrane</keyword>
<keyword evidence="4 6" id="KW-1133">Transmembrane helix</keyword>
<name>A0ABU3ZH81_9GAMM</name>